<name>A0A096B7T0_FLAPL</name>
<evidence type="ECO:0000256" key="1">
    <source>
        <dbReference type="ARBA" id="ARBA00005709"/>
    </source>
</evidence>
<dbReference type="GO" id="GO:0005198">
    <property type="term" value="F:structural molecule activity"/>
    <property type="evidence" value="ECO:0007669"/>
    <property type="project" value="UniProtKB-UniRule"/>
</dbReference>
<comment type="subcellular location">
    <subcellularLocation>
        <location evidence="4">Secreted</location>
    </subcellularLocation>
    <subcellularLocation>
        <location evidence="4">Bacterial flagellum</location>
    </subcellularLocation>
</comment>
<dbReference type="Proteomes" id="UP000029585">
    <property type="component" value="Unassembled WGS sequence"/>
</dbReference>
<proteinExistence type="inferred from homology"/>
<comment type="function">
    <text evidence="4">Flagellin is the subunit protein which polymerizes to form the filaments of bacterial flagella.</text>
</comment>
<dbReference type="eggNOG" id="COG1344">
    <property type="taxonomic scope" value="Bacteria"/>
</dbReference>
<dbReference type="Gene3D" id="6.10.10.10">
    <property type="entry name" value="Flagellar export chaperone, C-terminal domain"/>
    <property type="match status" value="1"/>
</dbReference>
<dbReference type="Pfam" id="PF00700">
    <property type="entry name" value="Flagellin_C"/>
    <property type="match status" value="1"/>
</dbReference>
<evidence type="ECO:0000313" key="7">
    <source>
        <dbReference type="EMBL" id="KGF55115.1"/>
    </source>
</evidence>
<evidence type="ECO:0000313" key="8">
    <source>
        <dbReference type="Proteomes" id="UP000029585"/>
    </source>
</evidence>
<dbReference type="EMBL" id="ADLO01000064">
    <property type="protein sequence ID" value="KGF55115.1"/>
    <property type="molecule type" value="Genomic_DNA"/>
</dbReference>
<evidence type="ECO:0000256" key="3">
    <source>
        <dbReference type="ARBA" id="ARBA00023143"/>
    </source>
</evidence>
<dbReference type="Pfam" id="PF00669">
    <property type="entry name" value="Flagellin_N"/>
    <property type="match status" value="1"/>
</dbReference>
<keyword evidence="4" id="KW-0964">Secreted</keyword>
<keyword evidence="3 4" id="KW-0975">Bacterial flagellum</keyword>
<dbReference type="PATRIC" id="fig|742738.3.peg.2294"/>
<dbReference type="InterPro" id="IPR046358">
    <property type="entry name" value="Flagellin_C"/>
</dbReference>
<evidence type="ECO:0000256" key="2">
    <source>
        <dbReference type="ARBA" id="ARBA00020110"/>
    </source>
</evidence>
<dbReference type="InterPro" id="IPR001029">
    <property type="entry name" value="Flagellin_N"/>
</dbReference>
<feature type="domain" description="Flagellin C-terminal" evidence="6">
    <location>
        <begin position="467"/>
        <end position="551"/>
    </location>
</feature>
<dbReference type="PANTHER" id="PTHR42792">
    <property type="entry name" value="FLAGELLIN"/>
    <property type="match status" value="1"/>
</dbReference>
<accession>A0A096B7T0</accession>
<dbReference type="Gene3D" id="1.20.1330.10">
    <property type="entry name" value="f41 fragment of flagellin, N-terminal domain"/>
    <property type="match status" value="1"/>
</dbReference>
<keyword evidence="8" id="KW-1185">Reference proteome</keyword>
<gene>
    <name evidence="7" type="ORF">HMPREF9460_02233</name>
</gene>
<dbReference type="InterPro" id="IPR001492">
    <property type="entry name" value="Flagellin"/>
</dbReference>
<dbReference type="SUPFAM" id="SSF64518">
    <property type="entry name" value="Phase 1 flagellin"/>
    <property type="match status" value="2"/>
</dbReference>
<dbReference type="HOGENOM" id="CLU_011142_3_1_9"/>
<evidence type="ECO:0000256" key="4">
    <source>
        <dbReference type="RuleBase" id="RU362073"/>
    </source>
</evidence>
<dbReference type="PRINTS" id="PR00207">
    <property type="entry name" value="FLAGELLIN"/>
</dbReference>
<feature type="domain" description="Flagellin N-terminal" evidence="5">
    <location>
        <begin position="3"/>
        <end position="140"/>
    </location>
</feature>
<dbReference type="Gene3D" id="2.30.220.10">
    <property type="entry name" value="f41 fragment of flagellin, C-terminal domain"/>
    <property type="match status" value="1"/>
</dbReference>
<dbReference type="InterPro" id="IPR042187">
    <property type="entry name" value="Flagellin_C_sub2"/>
</dbReference>
<evidence type="ECO:0000259" key="6">
    <source>
        <dbReference type="Pfam" id="PF00700"/>
    </source>
</evidence>
<dbReference type="RefSeq" id="WP_044941274.1">
    <property type="nucleotide sequence ID" value="NZ_KN174163.1"/>
</dbReference>
<protein>
    <recommendedName>
        <fullName evidence="2 4">Flagellin</fullName>
    </recommendedName>
</protein>
<sequence>MRIQHNIMAMNAYRNYTNNTSALSKNLEKLSSGYKINRAGDDAAGLAISEKMRAQITGLETAQKNAKDGISLVQTAEGALTEVHDMLNRMVELADQSANGTYDNETDRANLQKEVQQLKDEINRIADSANFNGIKLLDGSMDAEGIGGGANMSVNFGSVTAYEAGIPDADPTFKVSLDGLSLKANAGATSGTFDLNIGDQKVTLKFTGATSGSAVDLTKNLAVSSATSVTLGGIKYDISVSKGSLTFEMASTVALTDSMVLNPSFEVSLGNANGASIESGLINKGTQVITSGVIGGAEKMATATFEITKDMLANGATIKIGDQTFTIDYSKSKGEATGTTIGVKDLLTKDGQLDNAAIDEVITRITDAGKGNNLFTIGNNGNNQITLQSKTGLNSATYATLDTVDEIKKQVAVNAPTQPGKALTLQIGDTSDSFNRLSVSIQDMHVDSLGIEDLDISTQAGAQSAVDKIKAAINTVSSVRGTLGATQNRLDHTINNLSVMTENIQDAESTIRDTDVADEMMAYTKNNILIQSAQAMLAQANQVPQGVLQLLQ</sequence>
<comment type="caution">
    <text evidence="7">The sequence shown here is derived from an EMBL/GenBank/DDBJ whole genome shotgun (WGS) entry which is preliminary data.</text>
</comment>
<dbReference type="GO" id="GO:0005576">
    <property type="term" value="C:extracellular region"/>
    <property type="evidence" value="ECO:0007669"/>
    <property type="project" value="UniProtKB-SubCell"/>
</dbReference>
<dbReference type="Gene3D" id="2.170.280.10">
    <property type="entry name" value="f41 fragment of flagellin, middle domain"/>
    <property type="match status" value="1"/>
</dbReference>
<dbReference type="AlphaFoldDB" id="A0A096B7T0"/>
<dbReference type="GO" id="GO:0009288">
    <property type="term" value="C:bacterial-type flagellum"/>
    <property type="evidence" value="ECO:0007669"/>
    <property type="project" value="UniProtKB-SubCell"/>
</dbReference>
<organism evidence="7 8">
    <name type="scientific">Flavonifractor plautii 1_3_50AFAA</name>
    <dbReference type="NCBI Taxonomy" id="742738"/>
    <lineage>
        <taxon>Bacteria</taxon>
        <taxon>Bacillati</taxon>
        <taxon>Bacillota</taxon>
        <taxon>Clostridia</taxon>
        <taxon>Eubacteriales</taxon>
        <taxon>Oscillospiraceae</taxon>
        <taxon>Flavonifractor</taxon>
    </lineage>
</organism>
<reference evidence="7 8" key="1">
    <citation type="submission" date="2011-08" db="EMBL/GenBank/DDBJ databases">
        <title>The Genome Sequence of Clostridium orbiscindens 1_3_50AFAA.</title>
        <authorList>
            <consortium name="The Broad Institute Genome Sequencing Platform"/>
            <person name="Earl A."/>
            <person name="Ward D."/>
            <person name="Feldgarden M."/>
            <person name="Gevers D."/>
            <person name="Daigneault M."/>
            <person name="Strauss J."/>
            <person name="Allen-Vercoe E."/>
            <person name="Young S.K."/>
            <person name="Zeng Q."/>
            <person name="Gargeya S."/>
            <person name="Fitzgerald M."/>
            <person name="Haas B."/>
            <person name="Abouelleil A."/>
            <person name="Alvarado L."/>
            <person name="Arachchi H.M."/>
            <person name="Berlin A."/>
            <person name="Brown A."/>
            <person name="Chapman S.B."/>
            <person name="Chen Z."/>
            <person name="Dunbar C."/>
            <person name="Freedman E."/>
            <person name="Gearin G."/>
            <person name="Gellesch M."/>
            <person name="Goldberg J."/>
            <person name="Griggs A."/>
            <person name="Gujja S."/>
            <person name="Heiman D."/>
            <person name="Howarth C."/>
            <person name="Larson L."/>
            <person name="Lui A."/>
            <person name="MacDonald P.J.P."/>
            <person name="Montmayeur A."/>
            <person name="Murphy C."/>
            <person name="Neiman D."/>
            <person name="Pearson M."/>
            <person name="Priest M."/>
            <person name="Roberts A."/>
            <person name="Saif S."/>
            <person name="Shea T."/>
            <person name="Shenoy N."/>
            <person name="Sisk P."/>
            <person name="Stolte C."/>
            <person name="Sykes S."/>
            <person name="Wortman J."/>
            <person name="Nusbaum C."/>
            <person name="Birren B."/>
        </authorList>
    </citation>
    <scope>NUCLEOTIDE SEQUENCE [LARGE SCALE GENOMIC DNA]</scope>
    <source>
        <strain evidence="7 8">1_3_50AFAA</strain>
    </source>
</reference>
<evidence type="ECO:0000259" key="5">
    <source>
        <dbReference type="Pfam" id="PF00669"/>
    </source>
</evidence>
<comment type="similarity">
    <text evidence="1 4">Belongs to the bacterial flagellin family.</text>
</comment>
<dbReference type="PANTHER" id="PTHR42792:SF2">
    <property type="entry name" value="FLAGELLIN"/>
    <property type="match status" value="1"/>
</dbReference>